<feature type="region of interest" description="Disordered" evidence="3">
    <location>
        <begin position="188"/>
        <end position="211"/>
    </location>
</feature>
<evidence type="ECO:0000313" key="4">
    <source>
        <dbReference type="EMBL" id="CAE0713546.1"/>
    </source>
</evidence>
<evidence type="ECO:0000256" key="1">
    <source>
        <dbReference type="ARBA" id="ARBA00022737"/>
    </source>
</evidence>
<dbReference type="PANTHER" id="PTHR10648:SF1">
    <property type="entry name" value="SERINE_THREONINE-PROTEIN PHOSPHATASE 4 REGULATORY SUBUNIT 1"/>
    <property type="match status" value="1"/>
</dbReference>
<feature type="compositionally biased region" description="Basic residues" evidence="3">
    <location>
        <begin position="926"/>
        <end position="937"/>
    </location>
</feature>
<dbReference type="InterPro" id="IPR016024">
    <property type="entry name" value="ARM-type_fold"/>
</dbReference>
<feature type="region of interest" description="Disordered" evidence="3">
    <location>
        <begin position="883"/>
        <end position="960"/>
    </location>
</feature>
<protein>
    <submittedName>
        <fullName evidence="4">Uncharacterized protein</fullName>
    </submittedName>
</protein>
<dbReference type="GO" id="GO:0005737">
    <property type="term" value="C:cytoplasm"/>
    <property type="evidence" value="ECO:0007669"/>
    <property type="project" value="TreeGrafter"/>
</dbReference>
<feature type="repeat" description="HEAT" evidence="2">
    <location>
        <begin position="576"/>
        <end position="615"/>
    </location>
</feature>
<keyword evidence="1" id="KW-0677">Repeat</keyword>
<proteinExistence type="predicted"/>
<dbReference type="EMBL" id="HBIX01008147">
    <property type="protein sequence ID" value="CAE0713546.1"/>
    <property type="molecule type" value="Transcribed_RNA"/>
</dbReference>
<evidence type="ECO:0000256" key="2">
    <source>
        <dbReference type="PROSITE-ProRule" id="PRU00103"/>
    </source>
</evidence>
<dbReference type="Gene3D" id="1.25.10.10">
    <property type="entry name" value="Leucine-rich Repeat Variant"/>
    <property type="match status" value="1"/>
</dbReference>
<dbReference type="InterPro" id="IPR011989">
    <property type="entry name" value="ARM-like"/>
</dbReference>
<dbReference type="AlphaFoldDB" id="A0A7S4EH24"/>
<feature type="compositionally biased region" description="Low complexity" evidence="3">
    <location>
        <begin position="193"/>
        <end position="207"/>
    </location>
</feature>
<sequence>MDTSEPPANDSQDYALRFEDLTVDDDLPLLDRIVRYCRSGIALQRLVHVKMLAETAETVGTKATLSTLIPILSSLVTDQESVIRQHLASQLLPVSLVSMVRNVGSGQKHSVADMLEDKNLPKIYDSEGYQTVTTVVIGQYLQALVMDVDVDVRRSASDSLAGLTFHIRRDDVGSVIFPIPLRLTKNKKNRTEQQQQQQQHRQQQQQQNTPDDALAEELRITAANLLAELGGAGENESIPRSIVQEMILPAVLHLCRDPGFRVRRAAAQALPRVLGGTTVEDSKNKILPAFEILSKDEVYRVRKSTGECLVDMSRSMMILSKTNDPSNTNALRRQTLLPIAESLLADANKFVRHGMMQFLGPFLASFYPFVYSALRTILPGTSESDGSNHSGIVAQFFPHASSMVSRLNSSAAATTSAPTPTLSSIETKRQFTTIQELQRALPSFVRVDRSSSVSLKAVVAHRRKDAPDAEDIRAVMGKLLDHFTGLARVNTGDDNTDAEMRVYCAYSYPAVVLLLGPDHWEGRLSDCFKTLLNPNYGSKNKNAEPTAPPLPVKRCLASSLHTIAHILGPEITGKDIMPIFRDYFLKDTDESVRLNMIRNFPTLVSLLEPPIRNQYILLWCETIRGEEVLGAMKRSATNPLVLNWRQRDYVSKSLPELIVMVDAVFVYNHLWPILKMLLTDTVNLVREDAIWAIPLLLKAFAIENIVGLDSQKAKEVWSNGACQEVTKWLKETIPKVSTTNAKGRGSSGKVGNFSQRQLYCQVCSAMALAIRLGDGLKDPDDPVVELESKFNSTLQTKNSRITIEEHGPYRKITKGERKHILRLLANHILPLALEFKDDRVTNVRLSLRKTLLLMPIDLTESPAYQEASQSLQEEVETWESFGGIESSSPHEQPMQPPKSNGSAANSKQQNGTMAATSNGTDSNAKGGRKRGTKRDKKKGSDHSNSQRDNSDRGDNGMAHI</sequence>
<name>A0A7S4EH24_9STRA</name>
<organism evidence="4">
    <name type="scientific">Pseudo-nitzschia australis</name>
    <dbReference type="NCBI Taxonomy" id="44445"/>
    <lineage>
        <taxon>Eukaryota</taxon>
        <taxon>Sar</taxon>
        <taxon>Stramenopiles</taxon>
        <taxon>Ochrophyta</taxon>
        <taxon>Bacillariophyta</taxon>
        <taxon>Bacillariophyceae</taxon>
        <taxon>Bacillariophycidae</taxon>
        <taxon>Bacillariales</taxon>
        <taxon>Bacillariaceae</taxon>
        <taxon>Pseudo-nitzschia</taxon>
    </lineage>
</organism>
<feature type="compositionally biased region" description="Basic and acidic residues" evidence="3">
    <location>
        <begin position="938"/>
        <end position="954"/>
    </location>
</feature>
<dbReference type="InterPro" id="IPR051023">
    <property type="entry name" value="PP2A_Regulatory_Subunit_A"/>
</dbReference>
<dbReference type="InterPro" id="IPR021133">
    <property type="entry name" value="HEAT_type_2"/>
</dbReference>
<reference evidence="4" key="1">
    <citation type="submission" date="2021-01" db="EMBL/GenBank/DDBJ databases">
        <authorList>
            <person name="Corre E."/>
            <person name="Pelletier E."/>
            <person name="Niang G."/>
            <person name="Scheremetjew M."/>
            <person name="Finn R."/>
            <person name="Kale V."/>
            <person name="Holt S."/>
            <person name="Cochrane G."/>
            <person name="Meng A."/>
            <person name="Brown T."/>
            <person name="Cohen L."/>
        </authorList>
    </citation>
    <scope>NUCLEOTIDE SEQUENCE</scope>
    <source>
        <strain evidence="4">10249 10 AB</strain>
    </source>
</reference>
<dbReference type="GO" id="GO:0019888">
    <property type="term" value="F:protein phosphatase regulator activity"/>
    <property type="evidence" value="ECO:0007669"/>
    <property type="project" value="TreeGrafter"/>
</dbReference>
<accession>A0A7S4EH24</accession>
<dbReference type="PANTHER" id="PTHR10648">
    <property type="entry name" value="SERINE/THREONINE-PROTEIN PHOSPHATASE PP2A 65 KDA REGULATORY SUBUNIT"/>
    <property type="match status" value="1"/>
</dbReference>
<feature type="repeat" description="HEAT" evidence="2">
    <location>
        <begin position="247"/>
        <end position="285"/>
    </location>
</feature>
<feature type="compositionally biased region" description="Polar residues" evidence="3">
    <location>
        <begin position="897"/>
        <end position="923"/>
    </location>
</feature>
<evidence type="ECO:0000256" key="3">
    <source>
        <dbReference type="SAM" id="MobiDB-lite"/>
    </source>
</evidence>
<dbReference type="PROSITE" id="PS50077">
    <property type="entry name" value="HEAT_REPEAT"/>
    <property type="match status" value="2"/>
</dbReference>
<dbReference type="SUPFAM" id="SSF48371">
    <property type="entry name" value="ARM repeat"/>
    <property type="match status" value="1"/>
</dbReference>
<gene>
    <name evidence="4" type="ORF">PAUS00366_LOCUS6298</name>
</gene>